<dbReference type="Pfam" id="PF12640">
    <property type="entry name" value="UPF0489"/>
    <property type="match status" value="1"/>
</dbReference>
<evidence type="ECO:0000256" key="2">
    <source>
        <dbReference type="SAM" id="MobiDB-lite"/>
    </source>
</evidence>
<protein>
    <submittedName>
        <fullName evidence="3">Uncharacterized protein</fullName>
    </submittedName>
</protein>
<evidence type="ECO:0000313" key="4">
    <source>
        <dbReference type="Proteomes" id="UP001497525"/>
    </source>
</evidence>
<reference evidence="3" key="1">
    <citation type="submission" date="2024-06" db="EMBL/GenBank/DDBJ databases">
        <authorList>
            <person name="Liu X."/>
            <person name="Lenzi L."/>
            <person name="Haldenby T S."/>
            <person name="Uol C."/>
        </authorList>
    </citation>
    <scope>NUCLEOTIDE SEQUENCE</scope>
</reference>
<dbReference type="PANTHER" id="PTHR13225:SF3">
    <property type="entry name" value="UPF0489 PROTEIN C5ORF22"/>
    <property type="match status" value="1"/>
</dbReference>
<feature type="region of interest" description="Disordered" evidence="2">
    <location>
        <begin position="440"/>
        <end position="469"/>
    </location>
</feature>
<dbReference type="Proteomes" id="UP001497525">
    <property type="component" value="Unassembled WGS sequence"/>
</dbReference>
<dbReference type="EMBL" id="CAXLJL010000589">
    <property type="protein sequence ID" value="CAL5139059.1"/>
    <property type="molecule type" value="Genomic_DNA"/>
</dbReference>
<feature type="compositionally biased region" description="Basic and acidic residues" evidence="2">
    <location>
        <begin position="440"/>
        <end position="450"/>
    </location>
</feature>
<dbReference type="InterPro" id="IPR024131">
    <property type="entry name" value="UPF0489"/>
</dbReference>
<evidence type="ECO:0000256" key="1">
    <source>
        <dbReference type="ARBA" id="ARBA00007099"/>
    </source>
</evidence>
<dbReference type="AlphaFoldDB" id="A0AAV2TQ33"/>
<proteinExistence type="inferred from homology"/>
<gene>
    <name evidence="3" type="ORF">CDAUBV1_LOCUS14107</name>
</gene>
<feature type="region of interest" description="Disordered" evidence="2">
    <location>
        <begin position="597"/>
        <end position="618"/>
    </location>
</feature>
<sequence length="618" mass="69230">MQKSIAVVIVEGHHEALSYIYRFIGAKKLPFSGIKLLHIDSHPDMGIPDVKGCEIRQNPQKLIRRVSIEDWIVPMIYAGHIDHVIWLHPRWSDQLLDRKPTCYSVGEDKETKRLSLDIPESYFYNDGVFCCEEDMTSPVKFGLTVAPIHETNTLCKICTDMVCVLLNQPFILDFDLDAFSTQNPFAEKYTKEQFEIIDRLYCPPPGLSIPLLSTDLNDPAIIIAHGMASAHVLNAARRRQLGRLKHWLKCLEHGSVLSKEVLIVWPNEVVDLCNLILSLGDSKFGPLVTRAVEETLRLAGNQLATGAEPPLVSLASEEQYVREALDKLRDSKSADTDDLNEFSGGDGLRRAFSQLDGVQPAHLTSTLVPMKRRLSSPNAMYMGETQTKQKLRAPKLSDKPQPVGEVELGDRQMEVDPEVVIQKCDLKVVLTKLDVDSFDKPTAETQRDSESDADSDSSNTKREVESESNSGETLEFLHYLWSGLADHIRSPLPHHVSSAEEQHELREQLESILNRLHNPSLITIARSAADGYTPSNQVLNLQLGLLQALVRVYGQDLLSVTLDYENSETDANFLKTLGFHLTTPEELRSNRRIPSMTNTRSEATAGGYHAEPGRKDIV</sequence>
<comment type="caution">
    <text evidence="3">The sequence shown here is derived from an EMBL/GenBank/DDBJ whole genome shotgun (WGS) entry which is preliminary data.</text>
</comment>
<comment type="similarity">
    <text evidence="1">Belongs to the UPF0489 family.</text>
</comment>
<accession>A0AAV2TQ33</accession>
<name>A0AAV2TQ33_CALDB</name>
<evidence type="ECO:0000313" key="3">
    <source>
        <dbReference type="EMBL" id="CAL5139059.1"/>
    </source>
</evidence>
<dbReference type="PANTHER" id="PTHR13225">
    <property type="entry name" value="MISEXPRESSION SUPPRESSOR OF RAS 6"/>
    <property type="match status" value="1"/>
</dbReference>
<organism evidence="3 4">
    <name type="scientific">Calicophoron daubneyi</name>
    <name type="common">Rumen fluke</name>
    <name type="synonym">Paramphistomum daubneyi</name>
    <dbReference type="NCBI Taxonomy" id="300641"/>
    <lineage>
        <taxon>Eukaryota</taxon>
        <taxon>Metazoa</taxon>
        <taxon>Spiralia</taxon>
        <taxon>Lophotrochozoa</taxon>
        <taxon>Platyhelminthes</taxon>
        <taxon>Trematoda</taxon>
        <taxon>Digenea</taxon>
        <taxon>Plagiorchiida</taxon>
        <taxon>Pronocephalata</taxon>
        <taxon>Paramphistomoidea</taxon>
        <taxon>Paramphistomidae</taxon>
        <taxon>Calicophoron</taxon>
    </lineage>
</organism>